<name>A0ABZ2RJH2_ECTME</name>
<feature type="region of interest" description="Disordered" evidence="1">
    <location>
        <begin position="126"/>
        <end position="147"/>
    </location>
</feature>
<dbReference type="InterPro" id="IPR036390">
    <property type="entry name" value="WH_DNA-bd_sf"/>
</dbReference>
<dbReference type="InterPro" id="IPR036388">
    <property type="entry name" value="WH-like_DNA-bd_sf"/>
</dbReference>
<accession>A0ABZ2RJH2</accession>
<evidence type="ECO:0000256" key="1">
    <source>
        <dbReference type="SAM" id="MobiDB-lite"/>
    </source>
</evidence>
<proteinExistence type="predicted"/>
<sequence>MSLKIQAVLDRLTGCEPEARFILEAIARDSSLGRCEGEYIRSKLLAKQLHMVEGTVTAALGELVAAGLVERIESASTGKGRPKVSYQVAPQSLVLPEGQQCSHALHSEHMQRLFSEADIPAEISGAQPKPRKESAIVTKHGKPAPPGGRSRLSICNRLLLGALLANADQFGVVVGLSNLELRQLTGLDSESLSHRLQRLRGLGLIRSYVPGVTSSVFRTKKVSSTYFLNLNHPGYGLCEVGAVLVHWLPQSKVRNDTFDVLWRDVLGFRSSLPPLNRPETPKTVLHFLARERRPVFDVLRLMLYRCASELLSRHWNDLARDGEGDYDWLRDRIEADLQPPAGYGGAGVEPDGAWREILSHFYKLAVEIAQAYRARFGVANWIGFDLAQLCILPVLQSEGDEVIALLLQPRPTEASICTILREDSRGDVNPEHWGAETEVPLDYRLYCGLLTPPARRLLKR</sequence>
<dbReference type="Gene3D" id="1.10.10.10">
    <property type="entry name" value="Winged helix-like DNA-binding domain superfamily/Winged helix DNA-binding domain"/>
    <property type="match status" value="1"/>
</dbReference>
<evidence type="ECO:0000313" key="3">
    <source>
        <dbReference type="Proteomes" id="UP001476583"/>
    </source>
</evidence>
<evidence type="ECO:0008006" key="4">
    <source>
        <dbReference type="Google" id="ProtNLM"/>
    </source>
</evidence>
<dbReference type="SUPFAM" id="SSF46785">
    <property type="entry name" value="Winged helix' DNA-binding domain"/>
    <property type="match status" value="1"/>
</dbReference>
<protein>
    <recommendedName>
        <fullName evidence="4">HTH marR-type domain-containing protein</fullName>
    </recommendedName>
</protein>
<organism evidence="2 3">
    <name type="scientific">Ectopseudomonas mendocina</name>
    <name type="common">Pseudomonas mendocina</name>
    <dbReference type="NCBI Taxonomy" id="300"/>
    <lineage>
        <taxon>Bacteria</taxon>
        <taxon>Pseudomonadati</taxon>
        <taxon>Pseudomonadota</taxon>
        <taxon>Gammaproteobacteria</taxon>
        <taxon>Pseudomonadales</taxon>
        <taxon>Pseudomonadaceae</taxon>
        <taxon>Ectopseudomonas</taxon>
    </lineage>
</organism>
<dbReference type="Proteomes" id="UP001476583">
    <property type="component" value="Chromosome"/>
</dbReference>
<gene>
    <name evidence="2" type="ORF">WG219_03605</name>
</gene>
<evidence type="ECO:0000313" key="2">
    <source>
        <dbReference type="EMBL" id="WXL26575.1"/>
    </source>
</evidence>
<keyword evidence="3" id="KW-1185">Reference proteome</keyword>
<reference evidence="2 3" key="1">
    <citation type="submission" date="2024-03" db="EMBL/GenBank/DDBJ databases">
        <title>Complete genome of BD2.</title>
        <authorList>
            <person name="Cao G."/>
        </authorList>
    </citation>
    <scope>NUCLEOTIDE SEQUENCE [LARGE SCALE GENOMIC DNA]</scope>
    <source>
        <strain evidence="2 3">BD2</strain>
    </source>
</reference>
<dbReference type="EMBL" id="CP148074">
    <property type="protein sequence ID" value="WXL26575.1"/>
    <property type="molecule type" value="Genomic_DNA"/>
</dbReference>